<keyword evidence="6" id="KW-0560">Oxidoreductase</keyword>
<evidence type="ECO:0000256" key="11">
    <source>
        <dbReference type="SAM" id="Phobius"/>
    </source>
</evidence>
<protein>
    <recommendedName>
        <fullName evidence="9">L-gulonate 3-dehydrogenase</fullName>
        <ecNumber evidence="8">1.1.1.45</ecNumber>
    </recommendedName>
    <alternativeName>
        <fullName evidence="9">L-gulonate 3-dehydrogenase</fullName>
    </alternativeName>
</protein>
<dbReference type="EC" id="1.1.1.45" evidence="8"/>
<dbReference type="GO" id="GO:0070403">
    <property type="term" value="F:NAD+ binding"/>
    <property type="evidence" value="ECO:0007669"/>
    <property type="project" value="InterPro"/>
</dbReference>
<dbReference type="GO" id="GO:0006631">
    <property type="term" value="P:fatty acid metabolic process"/>
    <property type="evidence" value="ECO:0007669"/>
    <property type="project" value="InterPro"/>
</dbReference>
<evidence type="ECO:0000256" key="5">
    <source>
        <dbReference type="ARBA" id="ARBA00022553"/>
    </source>
</evidence>
<comment type="subunit">
    <text evidence="3">Homodimer.</text>
</comment>
<evidence type="ECO:0000256" key="10">
    <source>
        <dbReference type="PIRSR" id="PIRSR000105-1"/>
    </source>
</evidence>
<sequence length="316" mass="35809">MEVIKTVGVVGAGVIGASWTALFLYKGFKVKVYDPYPIDEAIFKKRIYENLNDLLALDENAKHIHSLQDVLLNLEIFNHLKDAVSDVDFIQENAPERLDLKQKLYQEITSYCPEHTIIASSSSGLKVSDFQKEAQHPERILLGHPFNPPHLLPLVEIVGGNLTDPQILKQASEFYKQLGKNPIVLNKEVKGHVANRLQAALWREAFSLVEQGVCSAEDVDVAITSGPGLRWALFGPYINMQLANQKGFKEAIHHLGPPMTEWWNDMQAFQHSDETTDLLEAETNQLLTNYKDRDLYQTRDKGLVDILKLRQQLKLD</sequence>
<evidence type="ECO:0000256" key="6">
    <source>
        <dbReference type="ARBA" id="ARBA00023002"/>
    </source>
</evidence>
<dbReference type="InterPro" id="IPR006176">
    <property type="entry name" value="3-OHacyl-CoA_DH_NAD-bd"/>
</dbReference>
<evidence type="ECO:0000313" key="15">
    <source>
        <dbReference type="Proteomes" id="UP000031012"/>
    </source>
</evidence>
<dbReference type="PANTHER" id="PTHR48075">
    <property type="entry name" value="3-HYDROXYACYL-COA DEHYDROGENASE FAMILY PROTEIN"/>
    <property type="match status" value="1"/>
</dbReference>
<evidence type="ECO:0000313" key="14">
    <source>
        <dbReference type="EMBL" id="KHN66848.1"/>
    </source>
</evidence>
<evidence type="ECO:0000256" key="4">
    <source>
        <dbReference type="ARBA" id="ARBA00022490"/>
    </source>
</evidence>
<keyword evidence="11" id="KW-1133">Transmembrane helix</keyword>
<evidence type="ECO:0000256" key="3">
    <source>
        <dbReference type="ARBA" id="ARBA00011738"/>
    </source>
</evidence>
<feature type="domain" description="3-hydroxyacyl-CoA dehydrogenase NAD binding" evidence="13">
    <location>
        <begin position="6"/>
        <end position="187"/>
    </location>
</feature>
<dbReference type="GO" id="GO:0050104">
    <property type="term" value="F:L-gulonate 3-dehydrogenase activity"/>
    <property type="evidence" value="ECO:0007669"/>
    <property type="project" value="UniProtKB-EC"/>
</dbReference>
<accession>A0A0B2UBT9</accession>
<dbReference type="InterPro" id="IPR006108">
    <property type="entry name" value="3HC_DH_C"/>
</dbReference>
<name>A0A0B2UBT9_9GAMM</name>
<dbReference type="Pfam" id="PF02737">
    <property type="entry name" value="3HCDH_N"/>
    <property type="match status" value="1"/>
</dbReference>
<dbReference type="EMBL" id="JHQK01000007">
    <property type="protein sequence ID" value="KHN66848.1"/>
    <property type="molecule type" value="Genomic_DNA"/>
</dbReference>
<evidence type="ECO:0000256" key="9">
    <source>
        <dbReference type="ARBA" id="ARBA00042709"/>
    </source>
</evidence>
<evidence type="ECO:0000259" key="13">
    <source>
        <dbReference type="Pfam" id="PF02737"/>
    </source>
</evidence>
<organism evidence="14 15">
    <name type="scientific">Acinetobacter oleivorans</name>
    <dbReference type="NCBI Taxonomy" id="1148157"/>
    <lineage>
        <taxon>Bacteria</taxon>
        <taxon>Pseudomonadati</taxon>
        <taxon>Pseudomonadota</taxon>
        <taxon>Gammaproteobacteria</taxon>
        <taxon>Moraxellales</taxon>
        <taxon>Moraxellaceae</taxon>
        <taxon>Acinetobacter</taxon>
    </lineage>
</organism>
<keyword evidence="11" id="KW-0472">Membrane</keyword>
<dbReference type="InterPro" id="IPR008927">
    <property type="entry name" value="6-PGluconate_DH-like_C_sf"/>
</dbReference>
<keyword evidence="7" id="KW-0520">NAD</keyword>
<dbReference type="InterPro" id="IPR036291">
    <property type="entry name" value="NAD(P)-bd_dom_sf"/>
</dbReference>
<keyword evidence="11" id="KW-0812">Transmembrane</keyword>
<keyword evidence="5" id="KW-0597">Phosphoprotein</keyword>
<feature type="transmembrane region" description="Helical" evidence="11">
    <location>
        <begin position="6"/>
        <end position="25"/>
    </location>
</feature>
<comment type="subcellular location">
    <subcellularLocation>
        <location evidence="1">Cytoplasm</location>
    </subcellularLocation>
</comment>
<dbReference type="Gene3D" id="3.40.50.720">
    <property type="entry name" value="NAD(P)-binding Rossmann-like Domain"/>
    <property type="match status" value="1"/>
</dbReference>
<evidence type="ECO:0000259" key="12">
    <source>
        <dbReference type="Pfam" id="PF00725"/>
    </source>
</evidence>
<evidence type="ECO:0000256" key="2">
    <source>
        <dbReference type="ARBA" id="ARBA00009463"/>
    </source>
</evidence>
<dbReference type="InterPro" id="IPR013328">
    <property type="entry name" value="6PGD_dom2"/>
</dbReference>
<keyword evidence="4" id="KW-0963">Cytoplasm</keyword>
<proteinExistence type="inferred from homology"/>
<dbReference type="SUPFAM" id="SSF48179">
    <property type="entry name" value="6-phosphogluconate dehydrogenase C-terminal domain-like"/>
    <property type="match status" value="1"/>
</dbReference>
<gene>
    <name evidence="14" type="ORF">DH17_17040</name>
</gene>
<evidence type="ECO:0000256" key="1">
    <source>
        <dbReference type="ARBA" id="ARBA00004496"/>
    </source>
</evidence>
<dbReference type="GO" id="GO:0005737">
    <property type="term" value="C:cytoplasm"/>
    <property type="evidence" value="ECO:0007669"/>
    <property type="project" value="UniProtKB-SubCell"/>
</dbReference>
<dbReference type="Proteomes" id="UP000031012">
    <property type="component" value="Unassembled WGS sequence"/>
</dbReference>
<dbReference type="InterPro" id="IPR022694">
    <property type="entry name" value="3-OHacyl-CoA_DH"/>
</dbReference>
<evidence type="ECO:0000256" key="7">
    <source>
        <dbReference type="ARBA" id="ARBA00023027"/>
    </source>
</evidence>
<comment type="similarity">
    <text evidence="2">Belongs to the 3-hydroxyacyl-CoA dehydrogenase family.</text>
</comment>
<dbReference type="AlphaFoldDB" id="A0A0B2UBT9"/>
<dbReference type="Gene3D" id="1.10.1040.10">
    <property type="entry name" value="N-(1-d-carboxylethyl)-l-norvaline Dehydrogenase, domain 2"/>
    <property type="match status" value="1"/>
</dbReference>
<evidence type="ECO:0000256" key="8">
    <source>
        <dbReference type="ARBA" id="ARBA00038962"/>
    </source>
</evidence>
<comment type="caution">
    <text evidence="14">The sequence shown here is derived from an EMBL/GenBank/DDBJ whole genome shotgun (WGS) entry which is preliminary data.</text>
</comment>
<feature type="domain" description="3-hydroxyacyl-CoA dehydrogenase C-terminal" evidence="12">
    <location>
        <begin position="191"/>
        <end position="237"/>
    </location>
</feature>
<dbReference type="Pfam" id="PF00725">
    <property type="entry name" value="3HCDH"/>
    <property type="match status" value="1"/>
</dbReference>
<dbReference type="PIRSF" id="PIRSF000105">
    <property type="entry name" value="HCDH"/>
    <property type="match status" value="1"/>
</dbReference>
<feature type="site" description="Important for catalytic activity" evidence="10">
    <location>
        <position position="144"/>
    </location>
</feature>
<dbReference type="SUPFAM" id="SSF51735">
    <property type="entry name" value="NAD(P)-binding Rossmann-fold domains"/>
    <property type="match status" value="1"/>
</dbReference>
<dbReference type="PANTHER" id="PTHR48075:SF1">
    <property type="entry name" value="LAMBDA-CRYSTALLIN HOMOLOG"/>
    <property type="match status" value="1"/>
</dbReference>
<reference evidence="14 15" key="1">
    <citation type="submission" date="2014-03" db="EMBL/GenBank/DDBJ databases">
        <title>Genome sequence of the diesel-degrader and plant-growth promoter Acinetobacter oleivorans PF-1 isolated from the roots of poplar tree.</title>
        <authorList>
            <person name="Gkorezis P."/>
            <person name="van Hamme J."/>
            <person name="Rineau F."/>
            <person name="Vangronsveld J."/>
            <person name="Francetti A."/>
        </authorList>
    </citation>
    <scope>NUCLEOTIDE SEQUENCE [LARGE SCALE GENOMIC DNA]</scope>
    <source>
        <strain evidence="14 15">PF1</strain>
    </source>
</reference>